<dbReference type="GO" id="GO:0045910">
    <property type="term" value="P:negative regulation of DNA recombination"/>
    <property type="evidence" value="ECO:0007669"/>
    <property type="project" value="InterPro"/>
</dbReference>
<dbReference type="InterPro" id="IPR045076">
    <property type="entry name" value="MutS"/>
</dbReference>
<evidence type="ECO:0000259" key="7">
    <source>
        <dbReference type="SMART" id="SM00534"/>
    </source>
</evidence>
<dbReference type="InterPro" id="IPR027417">
    <property type="entry name" value="P-loop_NTPase"/>
</dbReference>
<dbReference type="STRING" id="1197477.IA57_11930"/>
<feature type="domain" description="DNA mismatch repair protein MutS core" evidence="6">
    <location>
        <begin position="12"/>
        <end position="316"/>
    </location>
</feature>
<keyword evidence="2" id="KW-0067">ATP-binding</keyword>
<dbReference type="InterPro" id="IPR000432">
    <property type="entry name" value="DNA_mismatch_repair_MutS_C"/>
</dbReference>
<dbReference type="InterPro" id="IPR036187">
    <property type="entry name" value="DNA_mismatch_repair_MutS_sf"/>
</dbReference>
<dbReference type="Gene3D" id="3.40.50.300">
    <property type="entry name" value="P-loop containing nucleotide triphosphate hydrolases"/>
    <property type="match status" value="1"/>
</dbReference>
<dbReference type="GO" id="GO:0140664">
    <property type="term" value="F:ATP-dependent DNA damage sensor activity"/>
    <property type="evidence" value="ECO:0007669"/>
    <property type="project" value="InterPro"/>
</dbReference>
<gene>
    <name evidence="8" type="ORF">IA57_11930</name>
</gene>
<feature type="domain" description="DNA mismatch repair proteins mutS family" evidence="7">
    <location>
        <begin position="335"/>
        <end position="520"/>
    </location>
</feature>
<dbReference type="GO" id="GO:0030983">
    <property type="term" value="F:mismatched DNA binding"/>
    <property type="evidence" value="ECO:0007669"/>
    <property type="project" value="InterPro"/>
</dbReference>
<feature type="region of interest" description="Disordered" evidence="5">
    <location>
        <begin position="655"/>
        <end position="677"/>
    </location>
</feature>
<sequence>MINIHKKTLQDLEFYTVLEQVGEHALTALGHEAILQTLPYKTEEEVLFALGLTNEYLASFDNENRIPNHHFEPLTKEIKLLKIENSFLEVHSLQKIASVSATSNTIILFLKKFEVYYPKLHTFAANIEVTKALIDAINAIIDRFGDIKNEASPLLLELRQGINKLKGTINQSFTTALNHYAGLEYLDDIRESVVDNKRVLAVKSMYRRKVKGAILGGSKTGSIVFIEPQTTLQYTRELSNLEYEEKEEITRILKELTNFIRPFALLLQQYQTFLVQMDVISAKAKYAQQLNAILPEVTEARELYLRDAYHPLLYLNNKKKGETTYPQTIVLAQDNRIIVISGPNAGGKSITLKTVGLLQLMLQSGLLIPVHERSKMCLFDRILSDIGDNQSIENHLSTYSYRLKQMNYFLKRCNANTLFLIDEFGTGSDPELGGALAETFLEVFYEREAFGIITTHYSNLKILANELPYMQNANMLFDEHSLQPMFKLALGQAGSSFTFEVAQKNGIPYSLINKAKKKIERGKVRFDRTIAKLQKERSKLEKTERSLKENERKKQDEADKLEGINARIQKKLEDYQELYDSNQRLIYLGQKVNDLSETYFENKRKRDLMNELFKLVQIENSKRKQKTKKQKQVEKIKAQQVKQEAEKTVEVIRKKKKAEKKKAASQPQKPKPKLKVGDRVRLEDGRAVGSIDKIEKNKAIVNYGLFTTNVALDQLELVEAIKK</sequence>
<evidence type="ECO:0000256" key="5">
    <source>
        <dbReference type="SAM" id="MobiDB-lite"/>
    </source>
</evidence>
<dbReference type="InterPro" id="IPR007696">
    <property type="entry name" value="DNA_mismatch_repair_MutS_core"/>
</dbReference>
<dbReference type="Pfam" id="PF00488">
    <property type="entry name" value="MutS_V"/>
    <property type="match status" value="1"/>
</dbReference>
<dbReference type="InterPro" id="IPR005747">
    <property type="entry name" value="MutS2"/>
</dbReference>
<dbReference type="PANTHER" id="PTHR48466:SF2">
    <property type="entry name" value="OS10G0509000 PROTEIN"/>
    <property type="match status" value="1"/>
</dbReference>
<evidence type="ECO:0000256" key="3">
    <source>
        <dbReference type="ARBA" id="ARBA00023125"/>
    </source>
</evidence>
<evidence type="ECO:0000256" key="2">
    <source>
        <dbReference type="ARBA" id="ARBA00022840"/>
    </source>
</evidence>
<reference evidence="8 9" key="1">
    <citation type="journal article" date="2014" name="Genome Announc.">
        <title>Draft Genome Sequence of the Algicidal Bacterium Mangrovimonas yunxiaonensis Strain LY01.</title>
        <authorList>
            <person name="Li Y."/>
            <person name="Zhu H."/>
            <person name="Li C."/>
            <person name="Zhang H."/>
            <person name="Chen Z."/>
            <person name="Zheng W."/>
            <person name="Xu H."/>
            <person name="Zheng T."/>
        </authorList>
    </citation>
    <scope>NUCLEOTIDE SEQUENCE [LARGE SCALE GENOMIC DNA]</scope>
    <source>
        <strain evidence="8 9">LY01</strain>
    </source>
</reference>
<dbReference type="OrthoDB" id="9808166at2"/>
<name>A0A084THF0_9FLAO</name>
<evidence type="ECO:0000313" key="9">
    <source>
        <dbReference type="Proteomes" id="UP000028521"/>
    </source>
</evidence>
<dbReference type="eggNOG" id="COG1193">
    <property type="taxonomic scope" value="Bacteria"/>
</dbReference>
<dbReference type="RefSeq" id="WP_036123814.1">
    <property type="nucleotide sequence ID" value="NZ_BMET01000003.1"/>
</dbReference>
<dbReference type="AlphaFoldDB" id="A0A084THF0"/>
<evidence type="ECO:0000313" key="8">
    <source>
        <dbReference type="EMBL" id="KFB00136.1"/>
    </source>
</evidence>
<dbReference type="SUPFAM" id="SSF52540">
    <property type="entry name" value="P-loop containing nucleoside triphosphate hydrolases"/>
    <property type="match status" value="1"/>
</dbReference>
<protein>
    <submittedName>
        <fullName evidence="8">DNA mismatch repair protein MutS</fullName>
    </submittedName>
</protein>
<keyword evidence="9" id="KW-1185">Reference proteome</keyword>
<dbReference type="GO" id="GO:0005524">
    <property type="term" value="F:ATP binding"/>
    <property type="evidence" value="ECO:0007669"/>
    <property type="project" value="UniProtKB-KW"/>
</dbReference>
<keyword evidence="1" id="KW-0547">Nucleotide-binding</keyword>
<dbReference type="EMBL" id="JPFK01000009">
    <property type="protein sequence ID" value="KFB00136.1"/>
    <property type="molecule type" value="Genomic_DNA"/>
</dbReference>
<comment type="caution">
    <text evidence="8">The sequence shown here is derived from an EMBL/GenBank/DDBJ whole genome shotgun (WGS) entry which is preliminary data.</text>
</comment>
<evidence type="ECO:0000256" key="1">
    <source>
        <dbReference type="ARBA" id="ARBA00022741"/>
    </source>
</evidence>
<reference evidence="9" key="2">
    <citation type="submission" date="2014-07" db="EMBL/GenBank/DDBJ databases">
        <title>Genome sequence of Mangrovimonas yunxiaonensis.</title>
        <authorList>
            <person name="Li Y."/>
            <person name="Zheng T."/>
        </authorList>
    </citation>
    <scope>NUCLEOTIDE SEQUENCE [LARGE SCALE GENOMIC DNA]</scope>
    <source>
        <strain evidence="9">LY01</strain>
    </source>
</reference>
<dbReference type="PIRSF" id="PIRSF005814">
    <property type="entry name" value="MutS_YshD"/>
    <property type="match status" value="1"/>
</dbReference>
<dbReference type="Proteomes" id="UP000028521">
    <property type="component" value="Unassembled WGS sequence"/>
</dbReference>
<dbReference type="PANTHER" id="PTHR48466">
    <property type="entry name" value="OS10G0509000 PROTEIN-RELATED"/>
    <property type="match status" value="1"/>
</dbReference>
<evidence type="ECO:0000259" key="6">
    <source>
        <dbReference type="SMART" id="SM00533"/>
    </source>
</evidence>
<organism evidence="8 9">
    <name type="scientific">Mangrovimonas yunxiaonensis</name>
    <dbReference type="NCBI Taxonomy" id="1197477"/>
    <lineage>
        <taxon>Bacteria</taxon>
        <taxon>Pseudomonadati</taxon>
        <taxon>Bacteroidota</taxon>
        <taxon>Flavobacteriia</taxon>
        <taxon>Flavobacteriales</taxon>
        <taxon>Flavobacteriaceae</taxon>
        <taxon>Mangrovimonas</taxon>
    </lineage>
</organism>
<dbReference type="SMART" id="SM00534">
    <property type="entry name" value="MUTSac"/>
    <property type="match status" value="1"/>
</dbReference>
<feature type="coiled-coil region" evidence="4">
    <location>
        <begin position="523"/>
        <end position="585"/>
    </location>
</feature>
<keyword evidence="3" id="KW-0238">DNA-binding</keyword>
<dbReference type="GO" id="GO:0004519">
    <property type="term" value="F:endonuclease activity"/>
    <property type="evidence" value="ECO:0007669"/>
    <property type="project" value="InterPro"/>
</dbReference>
<dbReference type="NCBIfam" id="TIGR01069">
    <property type="entry name" value="mutS2"/>
    <property type="match status" value="1"/>
</dbReference>
<accession>A0A084THF0</accession>
<dbReference type="GO" id="GO:0006298">
    <property type="term" value="P:mismatch repair"/>
    <property type="evidence" value="ECO:0007669"/>
    <property type="project" value="InterPro"/>
</dbReference>
<evidence type="ECO:0000256" key="4">
    <source>
        <dbReference type="SAM" id="Coils"/>
    </source>
</evidence>
<dbReference type="SUPFAM" id="SSF48334">
    <property type="entry name" value="DNA repair protein MutS, domain III"/>
    <property type="match status" value="1"/>
</dbReference>
<keyword evidence="4" id="KW-0175">Coiled coil</keyword>
<proteinExistence type="predicted"/>
<dbReference type="SMART" id="SM00533">
    <property type="entry name" value="MUTSd"/>
    <property type="match status" value="1"/>
</dbReference>
<dbReference type="GO" id="GO:0016887">
    <property type="term" value="F:ATP hydrolysis activity"/>
    <property type="evidence" value="ECO:0007669"/>
    <property type="project" value="InterPro"/>
</dbReference>